<dbReference type="EMBL" id="CP003096">
    <property type="protein sequence ID" value="AER67364.1"/>
    <property type="molecule type" value="Genomic_DNA"/>
</dbReference>
<keyword evidence="1" id="KW-1133">Transmembrane helix</keyword>
<evidence type="ECO:0000256" key="1">
    <source>
        <dbReference type="SAM" id="Phobius"/>
    </source>
</evidence>
<protein>
    <recommendedName>
        <fullName evidence="4">Nickel transport protein</fullName>
    </recommendedName>
</protein>
<reference evidence="2 3" key="2">
    <citation type="journal article" date="2012" name="Stand. Genomic Sci.">
        <title>Genome sequence of the moderately thermophilic, amino-acid-degrading and sulfur-reducing bacterium Thermovirga lienii type strain (Cas60314(T)).</title>
        <authorList>
            <person name="Goker M."/>
            <person name="Saunders E."/>
            <person name="Lapidus A."/>
            <person name="Nolan M."/>
            <person name="Lucas S."/>
            <person name="Hammon N."/>
            <person name="Deshpande S."/>
            <person name="Cheng J.F."/>
            <person name="Han C."/>
            <person name="Tapia R."/>
            <person name="Goodwin L.A."/>
            <person name="Pitluck S."/>
            <person name="Liolios K."/>
            <person name="Mavromatis K."/>
            <person name="Pagani I."/>
            <person name="Ivanova N."/>
            <person name="Mikhailova N."/>
            <person name="Pati A."/>
            <person name="Chen A."/>
            <person name="Palaniappan K."/>
            <person name="Land M."/>
            <person name="Chang Y.J."/>
            <person name="Jeffries C.D."/>
            <person name="Brambilla E.M."/>
            <person name="Rohde M."/>
            <person name="Spring S."/>
            <person name="Detter J.C."/>
            <person name="Woyke T."/>
            <person name="Bristow J."/>
            <person name="Eisen J.A."/>
            <person name="Markowitz V."/>
            <person name="Hugenholtz P."/>
            <person name="Kyrpides N.C."/>
            <person name="Klenk H.P."/>
        </authorList>
    </citation>
    <scope>NUCLEOTIDE SEQUENCE [LARGE SCALE GENOMIC DNA]</scope>
    <source>
        <strain evidence="3">ATCC BAA-1197 / DSM 17291 / Cas60314</strain>
    </source>
</reference>
<keyword evidence="1" id="KW-0812">Transmembrane</keyword>
<dbReference type="HOGENOM" id="CLU_083845_0_0_0"/>
<organism evidence="2 3">
    <name type="scientific">Thermovirga lienii (strain ATCC BAA-1197 / DSM 17291 / Cas60314)</name>
    <dbReference type="NCBI Taxonomy" id="580340"/>
    <lineage>
        <taxon>Bacteria</taxon>
        <taxon>Thermotogati</taxon>
        <taxon>Synergistota</taxon>
        <taxon>Synergistia</taxon>
        <taxon>Synergistales</taxon>
        <taxon>Thermovirgaceae</taxon>
        <taxon>Thermovirga</taxon>
    </lineage>
</organism>
<proteinExistence type="predicted"/>
<reference evidence="3" key="1">
    <citation type="submission" date="2011-10" db="EMBL/GenBank/DDBJ databases">
        <title>The complete genome of chromosome of Thermovirga lienii DSM 17291.</title>
        <authorList>
            <consortium name="US DOE Joint Genome Institute (JGI-PGF)"/>
            <person name="Lucas S."/>
            <person name="Copeland A."/>
            <person name="Lapidus A."/>
            <person name="Glavina del Rio T."/>
            <person name="Dalin E."/>
            <person name="Tice H."/>
            <person name="Bruce D."/>
            <person name="Goodwin L."/>
            <person name="Pitluck S."/>
            <person name="Peters L."/>
            <person name="Mikhailova N."/>
            <person name="Saunders E."/>
            <person name="Kyrpides N."/>
            <person name="Mavromatis K."/>
            <person name="Ivanova N."/>
            <person name="Last F.I."/>
            <person name="Brettin T."/>
            <person name="Detter J.C."/>
            <person name="Han C."/>
            <person name="Larimer F."/>
            <person name="Land M."/>
            <person name="Hauser L."/>
            <person name="Markowitz V."/>
            <person name="Cheng J.-F."/>
            <person name="Hugenholtz P."/>
            <person name="Woyke T."/>
            <person name="Wu D."/>
            <person name="Spring S."/>
            <person name="Schroeder M."/>
            <person name="Brambilla E.-M."/>
            <person name="Klenk H.-P."/>
            <person name="Eisen J.A."/>
        </authorList>
    </citation>
    <scope>NUCLEOTIDE SEQUENCE [LARGE SCALE GENOMIC DNA]</scope>
    <source>
        <strain evidence="3">ATCC BAA-1197 / DSM 17291 / Cas60314</strain>
    </source>
</reference>
<name>G7V833_THELD</name>
<evidence type="ECO:0008006" key="4">
    <source>
        <dbReference type="Google" id="ProtNLM"/>
    </source>
</evidence>
<keyword evidence="3" id="KW-1185">Reference proteome</keyword>
<accession>G7V833</accession>
<feature type="transmembrane region" description="Helical" evidence="1">
    <location>
        <begin position="176"/>
        <end position="193"/>
    </location>
</feature>
<keyword evidence="1" id="KW-0472">Membrane</keyword>
<dbReference type="OrthoDB" id="9795418at2"/>
<gene>
    <name evidence="2" type="ordered locus">Tlie_1642</name>
</gene>
<evidence type="ECO:0000313" key="2">
    <source>
        <dbReference type="EMBL" id="AER67364.1"/>
    </source>
</evidence>
<dbReference type="eggNOG" id="COG2373">
    <property type="taxonomic scope" value="Bacteria"/>
</dbReference>
<dbReference type="Proteomes" id="UP000005868">
    <property type="component" value="Chromosome"/>
</dbReference>
<evidence type="ECO:0000313" key="3">
    <source>
        <dbReference type="Proteomes" id="UP000005868"/>
    </source>
</evidence>
<dbReference type="KEGG" id="tli:Tlie_1642"/>
<sequence length="200" mass="21383">MKGKRLTLTLLFCGILCLVFLAGAPTALAHRLNVFVLLEGDCINGEAYFNDGSPAKDSKVLIKNSTGHVLAEGKTNENGQFSLKLSSPPTEAVTVIVEGGVGHRGETTVESPKNGKKLTTTTKVGSETPEKTTVQDVPSAAIEEIIKNAVKEEMEPIRNELIKMNMELSKPKVTEILGGIGYIVGLFGVAFWVKGRSKNG</sequence>
<dbReference type="STRING" id="580340.Tlie_1642"/>
<dbReference type="AlphaFoldDB" id="G7V833"/>